<feature type="non-terminal residue" evidence="1">
    <location>
        <position position="1"/>
    </location>
</feature>
<protein>
    <submittedName>
        <fullName evidence="1">Egg protein</fullName>
    </submittedName>
</protein>
<reference evidence="1 2" key="1">
    <citation type="submission" date="2019-03" db="EMBL/GenBank/DDBJ databases">
        <title>An improved genome assembly of the fluke Schistosoma japonicum.</title>
        <authorList>
            <person name="Hu W."/>
            <person name="Luo F."/>
            <person name="Yin M."/>
            <person name="Mo X."/>
            <person name="Sun C."/>
            <person name="Wu Q."/>
            <person name="Zhu B."/>
            <person name="Xiang M."/>
            <person name="Wang J."/>
            <person name="Wang Y."/>
            <person name="Zhang T."/>
            <person name="Xu B."/>
            <person name="Zheng H."/>
            <person name="Feng Z."/>
        </authorList>
    </citation>
    <scope>NUCLEOTIDE SEQUENCE [LARGE SCALE GENOMIC DNA]</scope>
    <source>
        <strain evidence="1">HuSjv2</strain>
        <tissue evidence="1">Worms</tissue>
    </source>
</reference>
<dbReference type="EMBL" id="SKCS01000773">
    <property type="protein sequence ID" value="TNN04855.1"/>
    <property type="molecule type" value="Genomic_DNA"/>
</dbReference>
<gene>
    <name evidence="1" type="ORF">EWB00_010299</name>
</gene>
<sequence>YTDSIFAEHFNKGKFQHLDTAFKDMGFTMRVQQESYNSLIAFSNGKDFFFVTNSDNQFRMFRIIGGNVNSEYLEVENYTVAFNPVLVRCDAQKSQIRCISESQRYANCTWCEKCGECKVIYIEHTYVTLYIYTRLSIHKLNDFYIIKNLQRDLIIIRLYKFTGISIPHNSPCTHCMKFGYCKSQYE</sequence>
<accession>A0A4Z2CKS3</accession>
<evidence type="ECO:0000313" key="2">
    <source>
        <dbReference type="Proteomes" id="UP000311919"/>
    </source>
</evidence>
<name>A0A4Z2CKS3_SCHJA</name>
<proteinExistence type="predicted"/>
<organism evidence="1 2">
    <name type="scientific">Schistosoma japonicum</name>
    <name type="common">Blood fluke</name>
    <dbReference type="NCBI Taxonomy" id="6182"/>
    <lineage>
        <taxon>Eukaryota</taxon>
        <taxon>Metazoa</taxon>
        <taxon>Spiralia</taxon>
        <taxon>Lophotrochozoa</taxon>
        <taxon>Platyhelminthes</taxon>
        <taxon>Trematoda</taxon>
        <taxon>Digenea</taxon>
        <taxon>Strigeidida</taxon>
        <taxon>Schistosomatoidea</taxon>
        <taxon>Schistosomatidae</taxon>
        <taxon>Schistosoma</taxon>
    </lineage>
</organism>
<keyword evidence="2" id="KW-1185">Reference proteome</keyword>
<feature type="non-terminal residue" evidence="1">
    <location>
        <position position="186"/>
    </location>
</feature>
<dbReference type="AlphaFoldDB" id="A0A4Z2CKS3"/>
<dbReference type="Proteomes" id="UP000311919">
    <property type="component" value="Unassembled WGS sequence"/>
</dbReference>
<comment type="caution">
    <text evidence="1">The sequence shown here is derived from an EMBL/GenBank/DDBJ whole genome shotgun (WGS) entry which is preliminary data.</text>
</comment>
<evidence type="ECO:0000313" key="1">
    <source>
        <dbReference type="EMBL" id="TNN04855.1"/>
    </source>
</evidence>